<sequence>MARRNYLSSEERTRFDSPPQLSSTERLILTDWPLWAEEYLEQIHTPTNKVGFLLQLGYFRVVTRFFVPDTYPATDVEWVARCLQLSPDLIRLKDYTHNRSLYRHRATILTHLGYQAFDEGHRRGLADEAQRLTHLQTRPALMLDALVSYLRERRVEVPVYNTLRDIVTGALQAWDAHLQAIIEAHLTPTDQALLDELLDNSGEPTRAGGGHRYPLTELKRISQSMQPKQIAERLALFRHLQALFTQLRPLILRLDLADDTIRYYAQYVLDNRSVRMAERVHERYLRLVAFIIHQYLSVGDALILTLNKAVVAVFNDCQEQLKEQYYQSRHVTASLVGQVSRRSRVHIDALTEIDQTLDIPDWTSDQKIDHIRQVLGKKQLMAEQLAADQQRVDELRAINQPVQERTDYYLALEKASHRLQLRVSGIVQALAFDADTSHPDLLAALLYYQERGGELTSPGVPVNFLDMAERQHVFTATGKLRVSLYKVLLFRAVRDGLRDGSLTVLSSYEYRSVEEYQIPLQQWQQFRAEYLHRANLTQHQNLALTLVALNERLNAQFQRTNEGLVTNPQVFFDARGGWHLHRYQAQDDEADAAVGLLYPASRVIALRDVLLQVERLTGFLSKFQHQGFVHKPGRPDTRLLLAALIGYGENIGIRKMALISKNISSHALETVATHYFSPEMTLDASDCIVAHSNALPLTDLFRRQEGLIMTGSDGQKYDVSAPSLRASASFKYFGNGEGMSVYSGLDEAGQLIYTVVINAAERESPYVLDVILHNPVIQTDAHATDMHGFSEVNFALTGLLGVEFRPRFATIHRQQLYSIDAVGTYKGKGYRIVPSARIDYENLIEQSDNLLRFLTTMRLGYTQPSTLLKRLNSYARQHPLYRALKDLGRLYKTDYILRYVDDPDLRASVEGMLTRVEHSNKFGSAVTLGNNQALGWATQRERTIAAGCKMLIMNAINYHNLLYLSEKLRQCASEADRQELLATILKSSTHTWHHINLSGEYDFSDPAQLADLFDLQALMSLPLSRAMRPPRPAK</sequence>
<dbReference type="InterPro" id="IPR002513">
    <property type="entry name" value="Tn3_Tnp_DDE_dom"/>
</dbReference>
<feature type="domain" description="DUF4158" evidence="6">
    <location>
        <begin position="7"/>
        <end position="168"/>
    </location>
</feature>
<dbReference type="InterPro" id="IPR047653">
    <property type="entry name" value="Tn3-like_transpos"/>
</dbReference>
<protein>
    <submittedName>
        <fullName evidence="7">Tn3 family transposase</fullName>
    </submittedName>
</protein>
<evidence type="ECO:0000313" key="8">
    <source>
        <dbReference type="Proteomes" id="UP001597469"/>
    </source>
</evidence>
<evidence type="ECO:0000256" key="3">
    <source>
        <dbReference type="ARBA" id="ARBA00023125"/>
    </source>
</evidence>
<organism evidence="7 8">
    <name type="scientific">Spirosoma soli</name>
    <dbReference type="NCBI Taxonomy" id="1770529"/>
    <lineage>
        <taxon>Bacteria</taxon>
        <taxon>Pseudomonadati</taxon>
        <taxon>Bacteroidota</taxon>
        <taxon>Cytophagia</taxon>
        <taxon>Cytophagales</taxon>
        <taxon>Cytophagaceae</taxon>
        <taxon>Spirosoma</taxon>
    </lineage>
</organism>
<gene>
    <name evidence="7" type="ORF">ACFSUS_17550</name>
</gene>
<evidence type="ECO:0000256" key="1">
    <source>
        <dbReference type="ARBA" id="ARBA00009402"/>
    </source>
</evidence>
<keyword evidence="4" id="KW-0233">DNA recombination</keyword>
<keyword evidence="8" id="KW-1185">Reference proteome</keyword>
<dbReference type="NCBIfam" id="NF033527">
    <property type="entry name" value="transpos_Tn3"/>
    <property type="match status" value="1"/>
</dbReference>
<proteinExistence type="inferred from homology"/>
<reference evidence="8" key="1">
    <citation type="journal article" date="2019" name="Int. J. Syst. Evol. Microbiol.">
        <title>The Global Catalogue of Microorganisms (GCM) 10K type strain sequencing project: providing services to taxonomists for standard genome sequencing and annotation.</title>
        <authorList>
            <consortium name="The Broad Institute Genomics Platform"/>
            <consortium name="The Broad Institute Genome Sequencing Center for Infectious Disease"/>
            <person name="Wu L."/>
            <person name="Ma J."/>
        </authorList>
    </citation>
    <scope>NUCLEOTIDE SEQUENCE [LARGE SCALE GENOMIC DNA]</scope>
    <source>
        <strain evidence="8">KCTC 42805</strain>
    </source>
</reference>
<evidence type="ECO:0000256" key="4">
    <source>
        <dbReference type="ARBA" id="ARBA00023172"/>
    </source>
</evidence>
<dbReference type="RefSeq" id="WP_381524858.1">
    <property type="nucleotide sequence ID" value="NZ_JBHULN010000010.1"/>
</dbReference>
<comment type="similarity">
    <text evidence="1">Belongs to the transposase 7 family.</text>
</comment>
<accession>A0ABW5M6Z2</accession>
<dbReference type="Pfam" id="PF01526">
    <property type="entry name" value="DDE_Tnp_Tn3"/>
    <property type="match status" value="1"/>
</dbReference>
<dbReference type="EMBL" id="JBHULN010000010">
    <property type="protein sequence ID" value="MFD2572449.1"/>
    <property type="molecule type" value="Genomic_DNA"/>
</dbReference>
<name>A0ABW5M6Z2_9BACT</name>
<evidence type="ECO:0000259" key="5">
    <source>
        <dbReference type="Pfam" id="PF01526"/>
    </source>
</evidence>
<feature type="domain" description="Tn3 transposase DDE" evidence="5">
    <location>
        <begin position="608"/>
        <end position="1001"/>
    </location>
</feature>
<keyword evidence="2" id="KW-0815">Transposition</keyword>
<dbReference type="InterPro" id="IPR025296">
    <property type="entry name" value="DUF4158"/>
</dbReference>
<dbReference type="Pfam" id="PF13700">
    <property type="entry name" value="DUF4158"/>
    <property type="match status" value="1"/>
</dbReference>
<dbReference type="Proteomes" id="UP001597469">
    <property type="component" value="Unassembled WGS sequence"/>
</dbReference>
<comment type="caution">
    <text evidence="7">The sequence shown here is derived from an EMBL/GenBank/DDBJ whole genome shotgun (WGS) entry which is preliminary data.</text>
</comment>
<keyword evidence="3" id="KW-0238">DNA-binding</keyword>
<evidence type="ECO:0000313" key="7">
    <source>
        <dbReference type="EMBL" id="MFD2572449.1"/>
    </source>
</evidence>
<evidence type="ECO:0000256" key="2">
    <source>
        <dbReference type="ARBA" id="ARBA00022578"/>
    </source>
</evidence>
<evidence type="ECO:0000259" key="6">
    <source>
        <dbReference type="Pfam" id="PF13700"/>
    </source>
</evidence>